<gene>
    <name evidence="1" type="ORF">RZN05_14950</name>
</gene>
<evidence type="ECO:0000313" key="2">
    <source>
        <dbReference type="Proteomes" id="UP001273531"/>
    </source>
</evidence>
<sequence>MLAGLPLAASAQQAPSIPEPMVFDMVRPLGARQGELEVNALAEQSLSGPHRKVEWAPEIEYAVADGFAVELELPFEGARVTDYKLGLQGTFGTFDRGRAVHGVQYLGLYNRASARWENTLVYLLGYRFDARWSMIAMAGIGDVTFGGTGRSKLILNQSSFYDLSHSTTLGLEVNHSRGGEDRTLLMPQVHQALKEGLNIQVGIGALRQTNEPWRPRAAIRLIKEL</sequence>
<keyword evidence="2" id="KW-1185">Reference proteome</keyword>
<evidence type="ECO:0000313" key="1">
    <source>
        <dbReference type="EMBL" id="MDV3458293.1"/>
    </source>
</evidence>
<name>A0ABU3YA53_9SPHN</name>
<proteinExistence type="predicted"/>
<comment type="caution">
    <text evidence="1">The sequence shown here is derived from an EMBL/GenBank/DDBJ whole genome shotgun (WGS) entry which is preliminary data.</text>
</comment>
<accession>A0ABU3YA53</accession>
<dbReference type="RefSeq" id="WP_317227364.1">
    <property type="nucleotide sequence ID" value="NZ_JAWJEJ010000001.1"/>
</dbReference>
<reference evidence="1 2" key="1">
    <citation type="submission" date="2023-10" db="EMBL/GenBank/DDBJ databases">
        <title>Sphingomonas sp. HF-S4 16S ribosomal RNA gene Genome sequencing and assembly.</title>
        <authorList>
            <person name="Lee H."/>
        </authorList>
    </citation>
    <scope>NUCLEOTIDE SEQUENCE [LARGE SCALE GENOMIC DNA]</scope>
    <source>
        <strain evidence="1 2">HF-S4</strain>
    </source>
</reference>
<dbReference type="Proteomes" id="UP001273531">
    <property type="component" value="Unassembled WGS sequence"/>
</dbReference>
<organism evidence="1 2">
    <name type="scientific">Sphingomonas agrestis</name>
    <dbReference type="NCBI Taxonomy" id="3080540"/>
    <lineage>
        <taxon>Bacteria</taxon>
        <taxon>Pseudomonadati</taxon>
        <taxon>Pseudomonadota</taxon>
        <taxon>Alphaproteobacteria</taxon>
        <taxon>Sphingomonadales</taxon>
        <taxon>Sphingomonadaceae</taxon>
        <taxon>Sphingomonas</taxon>
    </lineage>
</organism>
<protein>
    <submittedName>
        <fullName evidence="1">Uncharacterized protein</fullName>
    </submittedName>
</protein>
<dbReference type="EMBL" id="JAWJEJ010000001">
    <property type="protein sequence ID" value="MDV3458293.1"/>
    <property type="molecule type" value="Genomic_DNA"/>
</dbReference>